<dbReference type="Pfam" id="PF13398">
    <property type="entry name" value="Peptidase_M50B"/>
    <property type="match status" value="1"/>
</dbReference>
<comment type="caution">
    <text evidence="2">The sequence shown here is derived from an EMBL/GenBank/DDBJ whole genome shotgun (WGS) entry which is preliminary data.</text>
</comment>
<reference evidence="2 3" key="1">
    <citation type="journal article" date="2018" name="Front. Microbiol.">
        <title>Description and Comparative Genomics of Macrococcus caseolyticus subsp. hominis subsp. nov., Macrococcus goetzii sp. nov., Macrococcus epidermidis sp. nov., and Macrococcus bohemicus sp. nov., Novel Macrococci From Human Clinical Material With Virulence Potential and Suspected Uptake of Foreign DNA by Natural Transformation.</title>
        <authorList>
            <person name="Maslanova I."/>
            <person name="Wertheimer Z."/>
            <person name="Sedlacek I."/>
            <person name="Svec P."/>
            <person name="Indrakova A."/>
            <person name="Kovarovic V."/>
            <person name="Schumann P."/>
            <person name="Sproer C."/>
            <person name="Kralova S."/>
            <person name="Sedo O."/>
            <person name="Kristofova L."/>
            <person name="Vrbovska V."/>
            <person name="Fuzik T."/>
            <person name="Petras P."/>
            <person name="Zdrahal Z."/>
            <person name="Ruzickova V."/>
            <person name="Doskar J."/>
            <person name="Pantucek R."/>
        </authorList>
    </citation>
    <scope>NUCLEOTIDE SEQUENCE [LARGE SCALE GENOMIC DNA]</scope>
    <source>
        <strain evidence="2 3">03/115</strain>
    </source>
</reference>
<accession>A0A328A5T4</accession>
<sequence length="255" mass="29765">MRLQIEESHLFLCYYLYEVKHLNTFLLLAFASIYLILSLYYYNRPNVLMLWLSYLPTLLHEFGHALICQLTGGKVSDIVIVTRRSERLATGRNGYAISHTTSGWNRFATFITGYLFPPLFLILGVFCLSRAWQIGFWILLGLVFLYYFVKTSRKIFPFVVIILIIGGFYLYYRYPDVVSMWMVGDWFIYIVLGVLLADTILSSYTMTIIYFQGNTSWDGAMLSRLTRLPVLVYYFLFMIVQLGSCWYVVKVIVLG</sequence>
<feature type="transmembrane region" description="Helical" evidence="1">
    <location>
        <begin position="103"/>
        <end position="125"/>
    </location>
</feature>
<feature type="transmembrane region" description="Helical" evidence="1">
    <location>
        <begin position="21"/>
        <end position="42"/>
    </location>
</feature>
<keyword evidence="1" id="KW-1133">Transmembrane helix</keyword>
<dbReference type="EMBL" id="PZJG01000002">
    <property type="protein sequence ID" value="RAK49757.1"/>
    <property type="molecule type" value="Genomic_DNA"/>
</dbReference>
<evidence type="ECO:0000313" key="3">
    <source>
        <dbReference type="Proteomes" id="UP000249579"/>
    </source>
</evidence>
<evidence type="ECO:0008006" key="4">
    <source>
        <dbReference type="Google" id="ProtNLM"/>
    </source>
</evidence>
<dbReference type="AlphaFoldDB" id="A0A328A5T4"/>
<name>A0A328A5T4_9STAP</name>
<gene>
    <name evidence="2" type="ORF">BHX94_04895</name>
</gene>
<evidence type="ECO:0000256" key="1">
    <source>
        <dbReference type="SAM" id="Phobius"/>
    </source>
</evidence>
<dbReference type="InterPro" id="IPR049500">
    <property type="entry name" value="Peptidase_M50B-like"/>
</dbReference>
<protein>
    <recommendedName>
        <fullName evidence="4">M50 family peptidase</fullName>
    </recommendedName>
</protein>
<dbReference type="Proteomes" id="UP000249579">
    <property type="component" value="Unassembled WGS sequence"/>
</dbReference>
<organism evidence="2 3">
    <name type="scientific">Macrococcoides bohemicum</name>
    <dbReference type="NCBI Taxonomy" id="1903056"/>
    <lineage>
        <taxon>Bacteria</taxon>
        <taxon>Bacillati</taxon>
        <taxon>Bacillota</taxon>
        <taxon>Bacilli</taxon>
        <taxon>Bacillales</taxon>
        <taxon>Staphylococcaceae</taxon>
        <taxon>Macrococcoides</taxon>
    </lineage>
</organism>
<keyword evidence="1" id="KW-0812">Transmembrane</keyword>
<evidence type="ECO:0000313" key="2">
    <source>
        <dbReference type="EMBL" id="RAK49757.1"/>
    </source>
</evidence>
<dbReference type="OrthoDB" id="2408397at2"/>
<feature type="transmembrane region" description="Helical" evidence="1">
    <location>
        <begin position="155"/>
        <end position="174"/>
    </location>
</feature>
<feature type="transmembrane region" description="Helical" evidence="1">
    <location>
        <begin position="231"/>
        <end position="249"/>
    </location>
</feature>
<keyword evidence="1" id="KW-0472">Membrane</keyword>
<feature type="transmembrane region" description="Helical" evidence="1">
    <location>
        <begin position="131"/>
        <end position="148"/>
    </location>
</feature>
<proteinExistence type="predicted"/>
<feature type="transmembrane region" description="Helical" evidence="1">
    <location>
        <begin position="186"/>
        <end position="211"/>
    </location>
</feature>